<evidence type="ECO:0000313" key="1">
    <source>
        <dbReference type="EMBL" id="GIF89334.1"/>
    </source>
</evidence>
<reference evidence="1 2" key="1">
    <citation type="submission" date="2021-01" db="EMBL/GenBank/DDBJ databases">
        <title>Whole genome shotgun sequence of Catellatospora chokoriensis NBRC 107358.</title>
        <authorList>
            <person name="Komaki H."/>
            <person name="Tamura T."/>
        </authorList>
    </citation>
    <scope>NUCLEOTIDE SEQUENCE [LARGE SCALE GENOMIC DNA]</scope>
    <source>
        <strain evidence="1 2">NBRC 107358</strain>
    </source>
</reference>
<sequence length="157" mass="18051">MTVASDREKIADLLSSVEELEDIARTLDDERRARLLRVARQWLATCEPIRPVIAAELLDLSEPTIREWARTGIFAIVEVHGQPRLEPRRFHEVWHLVRELRAAGQTRGLLDAVWRYLEDTALLERDDVRESLAQMRRGEGTTIDTGELLARTRRSGS</sequence>
<comment type="caution">
    <text evidence="1">The sequence shown here is derived from an EMBL/GenBank/DDBJ whole genome shotgun (WGS) entry which is preliminary data.</text>
</comment>
<proteinExistence type="predicted"/>
<dbReference type="RefSeq" id="WP_191839280.1">
    <property type="nucleotide sequence ID" value="NZ_BAAALB010000006.1"/>
</dbReference>
<gene>
    <name evidence="1" type="ORF">Cch02nite_27780</name>
</gene>
<accession>A0A8J3K6A4</accession>
<organism evidence="1 2">
    <name type="scientific">Catellatospora chokoriensis</name>
    <dbReference type="NCBI Taxonomy" id="310353"/>
    <lineage>
        <taxon>Bacteria</taxon>
        <taxon>Bacillati</taxon>
        <taxon>Actinomycetota</taxon>
        <taxon>Actinomycetes</taxon>
        <taxon>Micromonosporales</taxon>
        <taxon>Micromonosporaceae</taxon>
        <taxon>Catellatospora</taxon>
    </lineage>
</organism>
<dbReference type="AlphaFoldDB" id="A0A8J3K6A4"/>
<evidence type="ECO:0000313" key="2">
    <source>
        <dbReference type="Proteomes" id="UP000619293"/>
    </source>
</evidence>
<dbReference type="Proteomes" id="UP000619293">
    <property type="component" value="Unassembled WGS sequence"/>
</dbReference>
<keyword evidence="2" id="KW-1185">Reference proteome</keyword>
<name>A0A8J3K6A4_9ACTN</name>
<protein>
    <submittedName>
        <fullName evidence="1">Uncharacterized protein</fullName>
    </submittedName>
</protein>
<dbReference type="EMBL" id="BONG01000015">
    <property type="protein sequence ID" value="GIF89334.1"/>
    <property type="molecule type" value="Genomic_DNA"/>
</dbReference>